<gene>
    <name evidence="4" type="ORF">DLJ46_12695</name>
</gene>
<sequence length="303" mass="31039">MTGARPDDGGAGAVTAGQGWRAAVDVCAVVLAAGEGTRLRPLTERLPKALCPVGNVPLLDRVLNRLAGLGLTGPERVAVNACYLGDRVVAHVGLRAHLSVEPGEPLGTAGGVGNLREWIAGRGVLVGNADAYLADRQVAPGPDIAALLDGWDGRCVRLLGQPADDPAAPGTFSGHRFVGFSLLPWRLVHDLPASFGDLVRTVWRPAEAAGALEVVPYRGTFYDTGTPADYLAANLHATGGGCLVDPSATVTGPVRQAVVGAGATVLGAVTRTVVWPGATVHAGERLTDAIRAGTDLTVAAARR</sequence>
<dbReference type="PANTHER" id="PTHR43584:SF8">
    <property type="entry name" value="N-ACETYLMURAMATE ALPHA-1-PHOSPHATE URIDYLYLTRANSFERASE"/>
    <property type="match status" value="1"/>
</dbReference>
<comment type="caution">
    <text evidence="4">The sequence shown here is derived from an EMBL/GenBank/DDBJ whole genome shotgun (WGS) entry which is preliminary data.</text>
</comment>
<organism evidence="4 5">
    <name type="scientific">Micromonospora globispora</name>
    <dbReference type="NCBI Taxonomy" id="1450148"/>
    <lineage>
        <taxon>Bacteria</taxon>
        <taxon>Bacillati</taxon>
        <taxon>Actinomycetota</taxon>
        <taxon>Actinomycetes</taxon>
        <taxon>Micromonosporales</taxon>
        <taxon>Micromonosporaceae</taxon>
        <taxon>Micromonospora</taxon>
    </lineage>
</organism>
<dbReference type="AlphaFoldDB" id="A0A317K6G2"/>
<keyword evidence="2" id="KW-0548">Nucleotidyltransferase</keyword>
<feature type="domain" description="MobA-like NTP transferase" evidence="3">
    <location>
        <begin position="28"/>
        <end position="138"/>
    </location>
</feature>
<protein>
    <submittedName>
        <fullName evidence="4">Nucleotidyl transferase</fullName>
    </submittedName>
</protein>
<dbReference type="InterPro" id="IPR029044">
    <property type="entry name" value="Nucleotide-diphossugar_trans"/>
</dbReference>
<dbReference type="EMBL" id="QGSV01000168">
    <property type="protein sequence ID" value="PWU48152.1"/>
    <property type="molecule type" value="Genomic_DNA"/>
</dbReference>
<evidence type="ECO:0000313" key="4">
    <source>
        <dbReference type="EMBL" id="PWU48152.1"/>
    </source>
</evidence>
<dbReference type="GO" id="GO:0016779">
    <property type="term" value="F:nucleotidyltransferase activity"/>
    <property type="evidence" value="ECO:0007669"/>
    <property type="project" value="UniProtKB-KW"/>
</dbReference>
<proteinExistence type="predicted"/>
<dbReference type="Proteomes" id="UP000245683">
    <property type="component" value="Unassembled WGS sequence"/>
</dbReference>
<dbReference type="Pfam" id="PF12804">
    <property type="entry name" value="NTP_transf_3"/>
    <property type="match status" value="1"/>
</dbReference>
<reference evidence="5" key="1">
    <citation type="submission" date="2018-05" db="EMBL/GenBank/DDBJ databases">
        <title>Micromonospora globispora sp. nov. and Micromonospora rugosa sp. nov., isolated from marine sediment.</title>
        <authorList>
            <person name="Carro L."/>
            <person name="Aysel V."/>
            <person name="Cetin D."/>
            <person name="Igual J.M."/>
            <person name="Klenk H.-P."/>
            <person name="Trujillo M.E."/>
            <person name="Sahin N."/>
        </authorList>
    </citation>
    <scope>NUCLEOTIDE SEQUENCE [LARGE SCALE GENOMIC DNA]</scope>
    <source>
        <strain evidence="5">S2904</strain>
    </source>
</reference>
<keyword evidence="5" id="KW-1185">Reference proteome</keyword>
<dbReference type="SUPFAM" id="SSF53448">
    <property type="entry name" value="Nucleotide-diphospho-sugar transferases"/>
    <property type="match status" value="1"/>
</dbReference>
<name>A0A317K6G2_9ACTN</name>
<dbReference type="PANTHER" id="PTHR43584">
    <property type="entry name" value="NUCLEOTIDYL TRANSFERASE"/>
    <property type="match status" value="1"/>
</dbReference>
<evidence type="ECO:0000259" key="3">
    <source>
        <dbReference type="Pfam" id="PF12804"/>
    </source>
</evidence>
<evidence type="ECO:0000256" key="2">
    <source>
        <dbReference type="ARBA" id="ARBA00022695"/>
    </source>
</evidence>
<accession>A0A317K6G2</accession>
<evidence type="ECO:0000313" key="5">
    <source>
        <dbReference type="Proteomes" id="UP000245683"/>
    </source>
</evidence>
<dbReference type="InterPro" id="IPR050065">
    <property type="entry name" value="GlmU-like"/>
</dbReference>
<dbReference type="InterPro" id="IPR025877">
    <property type="entry name" value="MobA-like_NTP_Trfase"/>
</dbReference>
<keyword evidence="1 4" id="KW-0808">Transferase</keyword>
<dbReference type="Gene3D" id="3.90.550.10">
    <property type="entry name" value="Spore Coat Polysaccharide Biosynthesis Protein SpsA, Chain A"/>
    <property type="match status" value="1"/>
</dbReference>
<evidence type="ECO:0000256" key="1">
    <source>
        <dbReference type="ARBA" id="ARBA00022679"/>
    </source>
</evidence>
<dbReference type="OrthoDB" id="9801810at2"/>